<feature type="domain" description="Pvc16 N-terminal" evidence="1">
    <location>
        <begin position="10"/>
        <end position="172"/>
    </location>
</feature>
<dbReference type="RefSeq" id="WP_282333891.1">
    <property type="nucleotide sequence ID" value="NZ_JASBRG010000005.1"/>
</dbReference>
<dbReference type="Proteomes" id="UP001226434">
    <property type="component" value="Unassembled WGS sequence"/>
</dbReference>
<dbReference type="EMBL" id="JASBRG010000005">
    <property type="protein sequence ID" value="MDI3319789.1"/>
    <property type="molecule type" value="Genomic_DNA"/>
</dbReference>
<dbReference type="InterPro" id="IPR025351">
    <property type="entry name" value="Pvc16_N"/>
</dbReference>
<evidence type="ECO:0000259" key="1">
    <source>
        <dbReference type="Pfam" id="PF14065"/>
    </source>
</evidence>
<sequence>MIFQAIDIIRQELVANSVNADFGNISEIVSDVNNNIMNTDIFISLINIEENRISRDPNNFIRKDGGIILKNPAVHLYLTLLFTSVRPASGYGLSLQDLQQIIGVFQKKNVFDHLNTPALDPNIEKLILDMVSLNLQQLHEIWSVLGGKYYPSVVYRMRMVTIDYVSETPGPLIKEIQTDYYKIE</sequence>
<dbReference type="Pfam" id="PF14065">
    <property type="entry name" value="Pvc16_N"/>
    <property type="match status" value="1"/>
</dbReference>
<proteinExistence type="predicted"/>
<accession>A0ABT6RB87</accession>
<evidence type="ECO:0000313" key="2">
    <source>
        <dbReference type="EMBL" id="MDI3319789.1"/>
    </source>
</evidence>
<gene>
    <name evidence="2" type="ORF">QJ048_08395</name>
</gene>
<organism evidence="2 3">
    <name type="scientific">Pinibacter soli</name>
    <dbReference type="NCBI Taxonomy" id="3044211"/>
    <lineage>
        <taxon>Bacteria</taxon>
        <taxon>Pseudomonadati</taxon>
        <taxon>Bacteroidota</taxon>
        <taxon>Chitinophagia</taxon>
        <taxon>Chitinophagales</taxon>
        <taxon>Chitinophagaceae</taxon>
        <taxon>Pinibacter</taxon>
    </lineage>
</organism>
<keyword evidence="3" id="KW-1185">Reference proteome</keyword>
<reference evidence="2 3" key="1">
    <citation type="submission" date="2023-05" db="EMBL/GenBank/DDBJ databases">
        <title>Genome sequence of Pinibacter sp. MAH-24.</title>
        <authorList>
            <person name="Huq M.A."/>
        </authorList>
    </citation>
    <scope>NUCLEOTIDE SEQUENCE [LARGE SCALE GENOMIC DNA]</scope>
    <source>
        <strain evidence="2 3">MAH-24</strain>
    </source>
</reference>
<protein>
    <submittedName>
        <fullName evidence="2">DUF4255 domain-containing protein</fullName>
    </submittedName>
</protein>
<comment type="caution">
    <text evidence="2">The sequence shown here is derived from an EMBL/GenBank/DDBJ whole genome shotgun (WGS) entry which is preliminary data.</text>
</comment>
<name>A0ABT6RB87_9BACT</name>
<evidence type="ECO:0000313" key="3">
    <source>
        <dbReference type="Proteomes" id="UP001226434"/>
    </source>
</evidence>